<dbReference type="PANTHER" id="PTHR14469:SF3">
    <property type="entry name" value="PC-ESTERASE DOMAIN-CONTAINING PROTEIN 1A"/>
    <property type="match status" value="1"/>
</dbReference>
<feature type="region of interest" description="Disordered" evidence="2">
    <location>
        <begin position="338"/>
        <end position="391"/>
    </location>
</feature>
<dbReference type="CDD" id="cd01842">
    <property type="entry name" value="SGNH_hydrolase_like_5"/>
    <property type="match status" value="1"/>
</dbReference>
<organism evidence="3 4">
    <name type="scientific">Heterocephalus glaber</name>
    <name type="common">Naked mole rat</name>
    <dbReference type="NCBI Taxonomy" id="10181"/>
    <lineage>
        <taxon>Eukaryota</taxon>
        <taxon>Metazoa</taxon>
        <taxon>Chordata</taxon>
        <taxon>Craniata</taxon>
        <taxon>Vertebrata</taxon>
        <taxon>Euteleostomi</taxon>
        <taxon>Mammalia</taxon>
        <taxon>Eutheria</taxon>
        <taxon>Euarchontoglires</taxon>
        <taxon>Glires</taxon>
        <taxon>Rodentia</taxon>
        <taxon>Hystricomorpha</taxon>
        <taxon>Bathyergidae</taxon>
        <taxon>Heterocephalus</taxon>
    </lineage>
</organism>
<dbReference type="AlphaFoldDB" id="A0AAX6SLT7"/>
<keyword evidence="3" id="KW-1185">Reference proteome</keyword>
<dbReference type="RefSeq" id="XP_021110637.1">
    <property type="nucleotide sequence ID" value="XM_021254978.1"/>
</dbReference>
<dbReference type="PANTHER" id="PTHR14469">
    <property type="entry name" value="SARCOMA ANTIGEN NY-SAR-23"/>
    <property type="match status" value="1"/>
</dbReference>
<evidence type="ECO:0000256" key="2">
    <source>
        <dbReference type="SAM" id="MobiDB-lite"/>
    </source>
</evidence>
<dbReference type="SUPFAM" id="SSF52266">
    <property type="entry name" value="SGNH hydrolase"/>
    <property type="match status" value="1"/>
</dbReference>
<dbReference type="GeneID" id="101713892"/>
<dbReference type="InterPro" id="IPR059235">
    <property type="entry name" value="Pced1a_dom"/>
</dbReference>
<reference evidence="4" key="1">
    <citation type="submission" date="2025-08" db="UniProtKB">
        <authorList>
            <consortium name="RefSeq"/>
        </authorList>
    </citation>
    <scope>IDENTIFICATION</scope>
</reference>
<comment type="similarity">
    <text evidence="1">Belongs to the PC-esterase family.</text>
</comment>
<proteinExistence type="inferred from homology"/>
<accession>A0AAX6SLT7</accession>
<evidence type="ECO:0000313" key="4">
    <source>
        <dbReference type="RefSeq" id="XP_021110637.1"/>
    </source>
</evidence>
<protein>
    <submittedName>
        <fullName evidence="4">PC-esterase domain-containing protein 1A isoform X1</fullName>
    </submittedName>
</protein>
<dbReference type="CTD" id="64773"/>
<evidence type="ECO:0000256" key="1">
    <source>
        <dbReference type="ARBA" id="ARBA00037957"/>
    </source>
</evidence>
<name>A0AAX6SLT7_HETGA</name>
<feature type="compositionally biased region" description="Pro residues" evidence="2">
    <location>
        <begin position="368"/>
        <end position="391"/>
    </location>
</feature>
<gene>
    <name evidence="4" type="primary">Pced1a</name>
</gene>
<evidence type="ECO:0000313" key="3">
    <source>
        <dbReference type="Proteomes" id="UP000694906"/>
    </source>
</evidence>
<sequence length="511" mass="57403">MSPLLPLLPPPPVTLSILGGACAGLFYPGAGPRADLPCVPALERFSGLSLQPVGVGDSMVFCLESEVLRRPLRSAMVHFQASEVQQLLHNKFVVILGDSIQRAVYKDLVLLLQKDSLLTVAQLKAKGELSFEQDQLVAGGQLGELHNGTQYREVRQFCSGSGHHLVRFYFLTRVYSEYLEDVLEELTYGPAPDLVIINSCLWDLSRYGRCSMESYRENLERVFIRMDQVLPDSCLLVWNMAMPLGERVTGGFLLPELQPLAATLRRDVVEGNFYSATLAGDHYFDVLDLHFHFRHAVQHRHRDGVHWDQHAHRHLSHLLLTHVADAWGVELPTRDHPPEPWIEDWPEMDHPFQGSHRQPPDFGEQLALPPPPPPPLPPPMSFSYPLPQPSPPPLFPPLPQDTSFYPGQPFPPQEFFSYNPIEDFSMPPNLGCGSRVNFVPGPLPPPVPGSVSHGQHRGPVVHRGMPRCVPNSPYHVPRLGGLCRRLRHSDRLIHTYKLDRRGHTHSGTWPG</sequence>
<dbReference type="Proteomes" id="UP000694906">
    <property type="component" value="Unplaced"/>
</dbReference>